<keyword evidence="1" id="KW-0862">Zinc</keyword>
<protein>
    <recommendedName>
        <fullName evidence="2">SWIM-type domain-containing protein</fullName>
    </recommendedName>
</protein>
<name>A0A5B0KIX0_9PROT</name>
<reference evidence="3 4" key="1">
    <citation type="submission" date="2019-07" db="EMBL/GenBank/DDBJ databases">
        <title>Genome sequencing of the stress-tolerant strain Azospirillum brasilense Az19.</title>
        <authorList>
            <person name="Maroniche G.A."/>
            <person name="Garcia J.E."/>
            <person name="Pagnussat L."/>
            <person name="Amenta M."/>
            <person name="Creus C.M."/>
        </authorList>
    </citation>
    <scope>NUCLEOTIDE SEQUENCE [LARGE SCALE GENOMIC DNA]</scope>
    <source>
        <strain evidence="3 4">Az19</strain>
    </source>
</reference>
<dbReference type="EMBL" id="VEWN01000025">
    <property type="protein sequence ID" value="KAA1052532.1"/>
    <property type="molecule type" value="Genomic_DNA"/>
</dbReference>
<proteinExistence type="predicted"/>
<evidence type="ECO:0000313" key="3">
    <source>
        <dbReference type="EMBL" id="KAA1052532.1"/>
    </source>
</evidence>
<dbReference type="Proteomes" id="UP000325333">
    <property type="component" value="Unassembled WGS sequence"/>
</dbReference>
<dbReference type="GO" id="GO:0008270">
    <property type="term" value="F:zinc ion binding"/>
    <property type="evidence" value="ECO:0007669"/>
    <property type="project" value="UniProtKB-KW"/>
</dbReference>
<accession>A0A5B0KIX0</accession>
<dbReference type="AlphaFoldDB" id="A0A5B0KIX0"/>
<dbReference type="InterPro" id="IPR007527">
    <property type="entry name" value="Znf_SWIM"/>
</dbReference>
<gene>
    <name evidence="3" type="ORF">FH063_004209</name>
</gene>
<keyword evidence="1" id="KW-0863">Zinc-finger</keyword>
<dbReference type="PROSITE" id="PS50966">
    <property type="entry name" value="ZF_SWIM"/>
    <property type="match status" value="1"/>
</dbReference>
<keyword evidence="1" id="KW-0479">Metal-binding</keyword>
<organism evidence="3 4">
    <name type="scientific">Azospirillum argentinense</name>
    <dbReference type="NCBI Taxonomy" id="2970906"/>
    <lineage>
        <taxon>Bacteria</taxon>
        <taxon>Pseudomonadati</taxon>
        <taxon>Pseudomonadota</taxon>
        <taxon>Alphaproteobacteria</taxon>
        <taxon>Rhodospirillales</taxon>
        <taxon>Azospirillaceae</taxon>
        <taxon>Azospirillum</taxon>
    </lineage>
</organism>
<evidence type="ECO:0000313" key="4">
    <source>
        <dbReference type="Proteomes" id="UP000325333"/>
    </source>
</evidence>
<sequence>MKLVSDIQDDETLRFRIRGGQGDEYTVAFTLRQGEAASICTCMAGRMGRFCKHRVALLDGDVSDLLSDNADDVVRLRRLIEGTELERAHQQLGRAGARDGYQALEQATKEATLLRKEVRVAADIAGTGIKAGMIGKVVASQTPETGRGTSFTHLAPTAHLVRFTKERLEQWRDALPVAPGHLPVGAEIWLREDEIEPLGEG</sequence>
<feature type="domain" description="SWIM-type" evidence="2">
    <location>
        <begin position="25"/>
        <end position="62"/>
    </location>
</feature>
<evidence type="ECO:0000256" key="1">
    <source>
        <dbReference type="PROSITE-ProRule" id="PRU00325"/>
    </source>
</evidence>
<evidence type="ECO:0000259" key="2">
    <source>
        <dbReference type="PROSITE" id="PS50966"/>
    </source>
</evidence>
<comment type="caution">
    <text evidence="3">The sequence shown here is derived from an EMBL/GenBank/DDBJ whole genome shotgun (WGS) entry which is preliminary data.</text>
</comment>